<dbReference type="Proteomes" id="UP001597033">
    <property type="component" value="Unassembled WGS sequence"/>
</dbReference>
<sequence>MPSSSHGSRLGRLLQQECQAATAALAGSGDVHARVHEARKAIRRARSLLALVDAELEVESSDALLRRTGDSLGMLRDAYSVARTAGKLARRTQDPRWSEAEATLDARADRLARRELAADPGFASRVRAIRRAAKQLQSLPWDTLASADIRAGLVRQSRRADKAARRAKKQPLPQNLHRWRRRVRRLRMQVDALAALKISSLGSDPAVSRRLHALSDELGWHQDLEVLAETLRRMRSLACRQALLGQLRGGAIEREAA</sequence>
<comment type="caution">
    <text evidence="2">The sequence shown here is derived from an EMBL/GenBank/DDBJ whole genome shotgun (WGS) entry which is preliminary data.</text>
</comment>
<dbReference type="PANTHER" id="PTHR39339">
    <property type="entry name" value="SLR1444 PROTEIN"/>
    <property type="match status" value="1"/>
</dbReference>
<organism evidence="2 3">
    <name type="scientific">Pseudoxanthomonas kaohsiungensis</name>
    <dbReference type="NCBI Taxonomy" id="283923"/>
    <lineage>
        <taxon>Bacteria</taxon>
        <taxon>Pseudomonadati</taxon>
        <taxon>Pseudomonadota</taxon>
        <taxon>Gammaproteobacteria</taxon>
        <taxon>Lysobacterales</taxon>
        <taxon>Lysobacteraceae</taxon>
        <taxon>Pseudoxanthomonas</taxon>
    </lineage>
</organism>
<feature type="domain" description="CHAD" evidence="1">
    <location>
        <begin position="1"/>
        <end position="257"/>
    </location>
</feature>
<dbReference type="InterPro" id="IPR007899">
    <property type="entry name" value="CHAD_dom"/>
</dbReference>
<accession>A0ABW3LXT0</accession>
<evidence type="ECO:0000313" key="3">
    <source>
        <dbReference type="Proteomes" id="UP001597033"/>
    </source>
</evidence>
<keyword evidence="3" id="KW-1185">Reference proteome</keyword>
<name>A0ABW3LXT0_9GAMM</name>
<dbReference type="EMBL" id="JBHTKN010000006">
    <property type="protein sequence ID" value="MFD1042755.1"/>
    <property type="molecule type" value="Genomic_DNA"/>
</dbReference>
<dbReference type="PROSITE" id="PS51708">
    <property type="entry name" value="CHAD"/>
    <property type="match status" value="1"/>
</dbReference>
<reference evidence="3" key="1">
    <citation type="journal article" date="2019" name="Int. J. Syst. Evol. Microbiol.">
        <title>The Global Catalogue of Microorganisms (GCM) 10K type strain sequencing project: providing services to taxonomists for standard genome sequencing and annotation.</title>
        <authorList>
            <consortium name="The Broad Institute Genomics Platform"/>
            <consortium name="The Broad Institute Genome Sequencing Center for Infectious Disease"/>
            <person name="Wu L."/>
            <person name="Ma J."/>
        </authorList>
    </citation>
    <scope>NUCLEOTIDE SEQUENCE [LARGE SCALE GENOMIC DNA]</scope>
    <source>
        <strain evidence="3">CCUG 55854</strain>
    </source>
</reference>
<evidence type="ECO:0000259" key="1">
    <source>
        <dbReference type="PROSITE" id="PS51708"/>
    </source>
</evidence>
<evidence type="ECO:0000313" key="2">
    <source>
        <dbReference type="EMBL" id="MFD1042755.1"/>
    </source>
</evidence>
<protein>
    <submittedName>
        <fullName evidence="2">CHAD domain-containing protein</fullName>
    </submittedName>
</protein>
<dbReference type="SMART" id="SM00880">
    <property type="entry name" value="CHAD"/>
    <property type="match status" value="1"/>
</dbReference>
<gene>
    <name evidence="2" type="ORF">ACFQ2N_10390</name>
</gene>
<dbReference type="Pfam" id="PF05235">
    <property type="entry name" value="CHAD"/>
    <property type="match status" value="1"/>
</dbReference>
<dbReference type="PANTHER" id="PTHR39339:SF1">
    <property type="entry name" value="CHAD DOMAIN-CONTAINING PROTEIN"/>
    <property type="match status" value="1"/>
</dbReference>
<dbReference type="RefSeq" id="WP_162377784.1">
    <property type="nucleotide sequence ID" value="NZ_JBHTKN010000006.1"/>
</dbReference>
<dbReference type="InterPro" id="IPR038186">
    <property type="entry name" value="CHAD_dom_sf"/>
</dbReference>
<proteinExistence type="predicted"/>
<dbReference type="Gene3D" id="1.40.20.10">
    <property type="entry name" value="CHAD domain"/>
    <property type="match status" value="1"/>
</dbReference>